<protein>
    <recommendedName>
        <fullName evidence="5">Extensin</fullName>
    </recommendedName>
</protein>
<reference evidence="3 4" key="1">
    <citation type="submission" date="2023-10" db="EMBL/GenBank/DDBJ databases">
        <title>The genome sequence of Streptomyces sp. HUAS YS2.</title>
        <authorList>
            <person name="Mo P."/>
        </authorList>
    </citation>
    <scope>NUCLEOTIDE SEQUENCE [LARGE SCALE GENOMIC DNA]</scope>
    <source>
        <strain evidence="3 4">HUAS YS2</strain>
    </source>
</reference>
<feature type="compositionally biased region" description="Basic and acidic residues" evidence="1">
    <location>
        <begin position="274"/>
        <end position="287"/>
    </location>
</feature>
<organism evidence="3 4">
    <name type="scientific">Streptomyces solicathayae</name>
    <dbReference type="NCBI Taxonomy" id="3081768"/>
    <lineage>
        <taxon>Bacteria</taxon>
        <taxon>Bacillati</taxon>
        <taxon>Actinomycetota</taxon>
        <taxon>Actinomycetes</taxon>
        <taxon>Kitasatosporales</taxon>
        <taxon>Streptomycetaceae</taxon>
        <taxon>Streptomyces</taxon>
    </lineage>
</organism>
<name>A0ABZ0LUS8_9ACTN</name>
<dbReference type="EMBL" id="CP137573">
    <property type="protein sequence ID" value="WOX22529.1"/>
    <property type="molecule type" value="Genomic_DNA"/>
</dbReference>
<keyword evidence="2" id="KW-0472">Membrane</keyword>
<keyword evidence="4" id="KW-1185">Reference proteome</keyword>
<evidence type="ECO:0000256" key="1">
    <source>
        <dbReference type="SAM" id="MobiDB-lite"/>
    </source>
</evidence>
<feature type="compositionally biased region" description="Basic and acidic residues" evidence="1">
    <location>
        <begin position="218"/>
        <end position="235"/>
    </location>
</feature>
<dbReference type="RefSeq" id="WP_318103582.1">
    <property type="nucleotide sequence ID" value="NZ_CP137573.1"/>
</dbReference>
<sequence>MADERYQWLDLEAAERLLRGDRVEAVDDHARAEAETLAEALESARPAALSGTAPLPGEEAAMAAFRAAAHARATAPDAVSAPAPAFATAPDPAPSPVPVPASAALGDVRLGAPAGRRARRRRWTRSMRFGLAASVAGLAVGGVAVAAGTGMLPTPFGPVPASSVSAAVTPGPVESGSTAGGGESRTPGHGDASGPVPTPTASGGPSETSPPRVGGTEGPERGTPDATLPDKDRAGMRAKYLTACQDLRAGRIDASDRRRLAEATRGGSQTVKAFCDRLLGDEEKDGGSGEGASGGNGDDDGQNGRTTGSEDGTGSGSDENDATGARTGSVSDRASGADAETTPVPVVSFQPLFLQPAGMDDEAASAPSHSA</sequence>
<feature type="compositionally biased region" description="Polar residues" evidence="1">
    <location>
        <begin position="199"/>
        <end position="209"/>
    </location>
</feature>
<feature type="region of interest" description="Disordered" evidence="1">
    <location>
        <begin position="161"/>
        <end position="345"/>
    </location>
</feature>
<accession>A0ABZ0LUS8</accession>
<keyword evidence="2" id="KW-0812">Transmembrane</keyword>
<feature type="compositionally biased region" description="Low complexity" evidence="1">
    <location>
        <begin position="303"/>
        <end position="312"/>
    </location>
</feature>
<evidence type="ECO:0000256" key="2">
    <source>
        <dbReference type="SAM" id="Phobius"/>
    </source>
</evidence>
<dbReference type="Proteomes" id="UP001301731">
    <property type="component" value="Chromosome"/>
</dbReference>
<evidence type="ECO:0000313" key="4">
    <source>
        <dbReference type="Proteomes" id="UP001301731"/>
    </source>
</evidence>
<evidence type="ECO:0000313" key="3">
    <source>
        <dbReference type="EMBL" id="WOX22529.1"/>
    </source>
</evidence>
<keyword evidence="2" id="KW-1133">Transmembrane helix</keyword>
<feature type="compositionally biased region" description="Basic and acidic residues" evidence="1">
    <location>
        <begin position="248"/>
        <end position="262"/>
    </location>
</feature>
<gene>
    <name evidence="3" type="ORF">R2D22_14425</name>
</gene>
<evidence type="ECO:0008006" key="5">
    <source>
        <dbReference type="Google" id="ProtNLM"/>
    </source>
</evidence>
<proteinExistence type="predicted"/>
<feature type="transmembrane region" description="Helical" evidence="2">
    <location>
        <begin position="129"/>
        <end position="152"/>
    </location>
</feature>